<organism evidence="3">
    <name type="scientific">Ajellomyces capsulatus (strain H88)</name>
    <name type="common">Darling's disease fungus</name>
    <name type="synonym">Histoplasma capsulatum</name>
    <dbReference type="NCBI Taxonomy" id="544711"/>
    <lineage>
        <taxon>Eukaryota</taxon>
        <taxon>Fungi</taxon>
        <taxon>Dikarya</taxon>
        <taxon>Ascomycota</taxon>
        <taxon>Pezizomycotina</taxon>
        <taxon>Eurotiomycetes</taxon>
        <taxon>Eurotiomycetidae</taxon>
        <taxon>Onygenales</taxon>
        <taxon>Ajellomycetaceae</taxon>
        <taxon>Histoplasma</taxon>
    </lineage>
</organism>
<evidence type="ECO:0000313" key="3">
    <source>
        <dbReference type="Proteomes" id="UP000008142"/>
    </source>
</evidence>
<dbReference type="EMBL" id="DS990640">
    <property type="protein sequence ID" value="EGC47629.1"/>
    <property type="molecule type" value="Genomic_DNA"/>
</dbReference>
<accession>F0UNM4</accession>
<proteinExistence type="predicted"/>
<evidence type="ECO:0000256" key="1">
    <source>
        <dbReference type="SAM" id="MobiDB-lite"/>
    </source>
</evidence>
<reference evidence="3" key="1">
    <citation type="submission" date="2008-07" db="EMBL/GenBank/DDBJ databases">
        <title>Annotation of Ajellomyces capsulatus strain H88.</title>
        <authorList>
            <person name="Champion M."/>
            <person name="Cuomo C."/>
            <person name="Ma L.-J."/>
            <person name="Henn M.R."/>
            <person name="Sil A."/>
            <person name="Goldman B."/>
            <person name="Young S.K."/>
            <person name="Kodira C.D."/>
            <person name="Zeng Q."/>
            <person name="Koehrsen M."/>
            <person name="Alvarado L."/>
            <person name="Berlin A."/>
            <person name="Borenstein D."/>
            <person name="Chen Z."/>
            <person name="Engels R."/>
            <person name="Freedman E."/>
            <person name="Gellesch M."/>
            <person name="Goldberg J."/>
            <person name="Griggs A."/>
            <person name="Gujja S."/>
            <person name="Heiman D."/>
            <person name="Hepburn T."/>
            <person name="Howarth C."/>
            <person name="Jen D."/>
            <person name="Larson L."/>
            <person name="Lewis B."/>
            <person name="Mehta T."/>
            <person name="Park D."/>
            <person name="Pearson M."/>
            <person name="Roberts A."/>
            <person name="Saif S."/>
            <person name="Shea T."/>
            <person name="Shenoy N."/>
            <person name="Sisk P."/>
            <person name="Stolte C."/>
            <person name="Sykes S."/>
            <person name="Walk T."/>
            <person name="White J."/>
            <person name="Yandava C."/>
            <person name="Klein B."/>
            <person name="McEwen J.G."/>
            <person name="Puccia R."/>
            <person name="Goldman G.H."/>
            <person name="Felipe M.S."/>
            <person name="Nino-Vega G."/>
            <person name="San-Blas G."/>
            <person name="Taylor J."/>
            <person name="Mendoza L."/>
            <person name="Galagan J."/>
            <person name="Nusbaum C."/>
            <person name="Birren B."/>
        </authorList>
    </citation>
    <scope>NUCLEOTIDE SEQUENCE [LARGE SCALE GENOMIC DNA]</scope>
    <source>
        <strain evidence="3">H88</strain>
    </source>
</reference>
<dbReference type="Proteomes" id="UP000008142">
    <property type="component" value="Unassembled WGS sequence"/>
</dbReference>
<dbReference type="AlphaFoldDB" id="F0UNM4"/>
<name>F0UNM4_AJEC8</name>
<dbReference type="HOGENOM" id="CLU_116352_0_0_1"/>
<evidence type="ECO:0000313" key="2">
    <source>
        <dbReference type="EMBL" id="EGC47629.1"/>
    </source>
</evidence>
<feature type="region of interest" description="Disordered" evidence="1">
    <location>
        <begin position="164"/>
        <end position="204"/>
    </location>
</feature>
<protein>
    <submittedName>
        <fullName evidence="2">Predicted protein</fullName>
    </submittedName>
</protein>
<gene>
    <name evidence="2" type="ORF">HCEG_06844</name>
</gene>
<feature type="compositionally biased region" description="Polar residues" evidence="1">
    <location>
        <begin position="175"/>
        <end position="188"/>
    </location>
</feature>
<sequence>MPSQKFPILVQETWDCKGIMFQIQQRIQVTQQAKSSSLNFNLLGAATAHLEGIDIPWAGTAYSQPKPHDAQARRAEDERKRGYKILERRRAEYITKMHVSIEMYLILDPLVSLALKGMESLKNTNIKQRLVSPDSRRCTESTARGGPASQISCRIASTRVVGRNAPSDNELVGAANSSANQSETNSPPSDLWLASRQVKTRPPH</sequence>